<evidence type="ECO:0000313" key="2">
    <source>
        <dbReference type="EMBL" id="MBZ4187142.1"/>
    </source>
</evidence>
<dbReference type="EMBL" id="JAIQDJ010000013">
    <property type="protein sequence ID" value="MBZ4187142.1"/>
    <property type="molecule type" value="Genomic_DNA"/>
</dbReference>
<organism evidence="2 3">
    <name type="scientific">Thermomonas beijingensis</name>
    <dbReference type="NCBI Taxonomy" id="2872701"/>
    <lineage>
        <taxon>Bacteria</taxon>
        <taxon>Pseudomonadati</taxon>
        <taxon>Pseudomonadota</taxon>
        <taxon>Gammaproteobacteria</taxon>
        <taxon>Lysobacterales</taxon>
        <taxon>Lysobacteraceae</taxon>
        <taxon>Thermomonas</taxon>
    </lineage>
</organism>
<keyword evidence="3" id="KW-1185">Reference proteome</keyword>
<gene>
    <name evidence="2" type="ORF">K7B09_12505</name>
</gene>
<feature type="transmembrane region" description="Helical" evidence="1">
    <location>
        <begin position="79"/>
        <end position="99"/>
    </location>
</feature>
<accession>A0ABS7TH26</accession>
<keyword evidence="1" id="KW-0472">Membrane</keyword>
<dbReference type="Proteomes" id="UP001430290">
    <property type="component" value="Unassembled WGS sequence"/>
</dbReference>
<reference evidence="2" key="1">
    <citation type="submission" date="2021-09" db="EMBL/GenBank/DDBJ databases">
        <authorList>
            <person name="Wu T."/>
            <person name="Guo S.Z."/>
        </authorList>
    </citation>
    <scope>NUCLEOTIDE SEQUENCE</scope>
    <source>
        <strain evidence="2">RSS-23</strain>
    </source>
</reference>
<evidence type="ECO:0000256" key="1">
    <source>
        <dbReference type="SAM" id="Phobius"/>
    </source>
</evidence>
<keyword evidence="1" id="KW-1133">Transmembrane helix</keyword>
<sequence length="163" mass="17889">MSLQRLVKWLLSLAWSAFAVSIVAQAISAVGVNAPVQLYVALFLSAFVIGGVTGIIQFKIVLIERDWWLGSRETLLRRFPIWIAALCIASGIGIVAQAVFLPSDYSHLSLALVFAIEAGALTSLSRQPWLLTKHTCQNGHKVSFYNRFCPTCGVLLLRSSERA</sequence>
<name>A0ABS7TH26_9GAMM</name>
<protein>
    <submittedName>
        <fullName evidence="2">Uncharacterized protein</fullName>
    </submittedName>
</protein>
<keyword evidence="1" id="KW-0812">Transmembrane</keyword>
<evidence type="ECO:0000313" key="3">
    <source>
        <dbReference type="Proteomes" id="UP001430290"/>
    </source>
</evidence>
<feature type="transmembrane region" description="Helical" evidence="1">
    <location>
        <begin position="38"/>
        <end position="58"/>
    </location>
</feature>
<proteinExistence type="predicted"/>
<dbReference type="RefSeq" id="WP_223629811.1">
    <property type="nucleotide sequence ID" value="NZ_JAIQDJ010000013.1"/>
</dbReference>
<comment type="caution">
    <text evidence="2">The sequence shown here is derived from an EMBL/GenBank/DDBJ whole genome shotgun (WGS) entry which is preliminary data.</text>
</comment>